<evidence type="ECO:0000313" key="1">
    <source>
        <dbReference type="EMBL" id="MCP2331862.1"/>
    </source>
</evidence>
<comment type="caution">
    <text evidence="1">The sequence shown here is derived from an EMBL/GenBank/DDBJ whole genome shotgun (WGS) entry which is preliminary data.</text>
</comment>
<dbReference type="InterPro" id="IPR029064">
    <property type="entry name" value="Ribosomal_eL30-like_sf"/>
</dbReference>
<organism evidence="1 2">
    <name type="scientific">Actinoalloteichus caeruleus DSM 43889</name>
    <dbReference type="NCBI Taxonomy" id="1120930"/>
    <lineage>
        <taxon>Bacteria</taxon>
        <taxon>Bacillati</taxon>
        <taxon>Actinomycetota</taxon>
        <taxon>Actinomycetes</taxon>
        <taxon>Pseudonocardiales</taxon>
        <taxon>Pseudonocardiaceae</taxon>
        <taxon>Actinoalloteichus</taxon>
        <taxon>Actinoalloteichus cyanogriseus</taxon>
    </lineage>
</organism>
<evidence type="ECO:0000313" key="2">
    <source>
        <dbReference type="Proteomes" id="UP000791080"/>
    </source>
</evidence>
<dbReference type="InterPro" id="IPR040701">
    <property type="entry name" value="Bact_RF_family2"/>
</dbReference>
<sequence length="367" mass="39806">METGLVRELAQAEGPVASVYLDVTRSTENARQEIELRWREAREELEDQLADRPTIDALEEALRTAQPAVGAAGRVLVAADGEVLLDEEVSEPPALPYARWSPLPQVLPVLADSAPGAPLVVAVVDRIGADLRLYERNATLRAEHTVEGETHPVHKVRGLGWSHHRAQQRVEDTAARNAGEIAEEIDRLVRRSGAGLVLVAGEVRARNEVLAALPPNSQQRAVSTEVGGRAEGTDTEALEDEIRALLREKVAQDTRDALEEFRAELGRGSGRALSGLRPVLTALREGRMDTVLLRATGLEQRVYVGPEHSQVAVDREELGLPEEEVTTERADAALVAAAALTGAHVHLFDEDETVPTEVGGLLRYAAR</sequence>
<dbReference type="Proteomes" id="UP000791080">
    <property type="component" value="Unassembled WGS sequence"/>
</dbReference>
<dbReference type="Gene3D" id="3.30.420.60">
    <property type="entry name" value="eRF1 domain 2"/>
    <property type="match status" value="1"/>
</dbReference>
<keyword evidence="2" id="KW-1185">Reference proteome</keyword>
<gene>
    <name evidence="1" type="ORF">G443_002132</name>
</gene>
<dbReference type="InterPro" id="IPR042226">
    <property type="entry name" value="eFR1_2_sf"/>
</dbReference>
<evidence type="ECO:0008006" key="3">
    <source>
        <dbReference type="Google" id="ProtNLM"/>
    </source>
</evidence>
<reference evidence="1 2" key="2">
    <citation type="submission" date="2022-06" db="EMBL/GenBank/DDBJ databases">
        <title>Genomic Encyclopedia of Type Strains, Phase I: the one thousand microbial genomes (KMG-I) project.</title>
        <authorList>
            <person name="Kyrpides N."/>
        </authorList>
    </citation>
    <scope>NUCLEOTIDE SEQUENCE [LARGE SCALE GENOMIC DNA]</scope>
    <source>
        <strain evidence="1 2">DSM 43889</strain>
    </source>
</reference>
<dbReference type="RefSeq" id="WP_026418247.1">
    <property type="nucleotide sequence ID" value="NZ_AUBJ02000001.1"/>
</dbReference>
<dbReference type="EMBL" id="AUBJ02000001">
    <property type="protein sequence ID" value="MCP2331862.1"/>
    <property type="molecule type" value="Genomic_DNA"/>
</dbReference>
<reference evidence="1 2" key="1">
    <citation type="submission" date="2013-07" db="EMBL/GenBank/DDBJ databases">
        <authorList>
            <consortium name="DOE Joint Genome Institute"/>
            <person name="Reeve W."/>
            <person name="Huntemann M."/>
            <person name="Han J."/>
            <person name="Chen A."/>
            <person name="Kyrpides N."/>
            <person name="Mavromatis K."/>
            <person name="Markowitz V."/>
            <person name="Palaniappan K."/>
            <person name="Ivanova N."/>
            <person name="Schaumberg A."/>
            <person name="Pati A."/>
            <person name="Liolios K."/>
            <person name="Nordberg H.P."/>
            <person name="Cantor M.N."/>
            <person name="Hua S.X."/>
            <person name="Woyke T."/>
        </authorList>
    </citation>
    <scope>NUCLEOTIDE SEQUENCE [LARGE SCALE GENOMIC DNA]</scope>
    <source>
        <strain evidence="1 2">DSM 43889</strain>
    </source>
</reference>
<proteinExistence type="predicted"/>
<name>A0ABT1JHW6_ACTCY</name>
<dbReference type="Pfam" id="PF18844">
    <property type="entry name" value="baeRF_family2"/>
    <property type="match status" value="1"/>
</dbReference>
<protein>
    <recommendedName>
        <fullName evidence="3">Peptide chain release factor 1 (ERF1)</fullName>
    </recommendedName>
</protein>
<accession>A0ABT1JHW6</accession>
<dbReference type="Gene3D" id="3.30.1330.30">
    <property type="match status" value="1"/>
</dbReference>